<evidence type="ECO:0000256" key="1">
    <source>
        <dbReference type="ARBA" id="ARBA00002901"/>
    </source>
</evidence>
<dbReference type="GO" id="GO:0005829">
    <property type="term" value="C:cytosol"/>
    <property type="evidence" value="ECO:0007669"/>
    <property type="project" value="TreeGrafter"/>
</dbReference>
<dbReference type="GO" id="GO:0046872">
    <property type="term" value="F:metal ion binding"/>
    <property type="evidence" value="ECO:0007669"/>
    <property type="project" value="UniProtKB-UniRule"/>
</dbReference>
<sequence>MVQKSYEEKGTATLMSRKPEQHLAEVKALVGRRPTVTMGLVEAARAQATIARDVAAEFDSPRFDNSQMDGYALSEDHVAATPGQFRVGATIPAGTDPAEAYPDGITNAIVPIMTGAKVPHGTAAIVPVEKCTPETFGAEGEFIQVPPTPHGQFVREQGSDIKAGSTIVPAGTTVTPAVVATLAGQSIAEVEVLRPARLVLVTGGAEIGTSGSAAIPDANAPMMEAMAARYGMSIAGHVRTNDDPAQLERDLKQAVADYAPDAIITSGGISHGKFEVIRQVLETGGWFGHVDQQPGGPQGLSTINGTPVICLPGNPVSTMVSFLLYVATVLGHAPKPLEALLTEEVTGLPAKDQFRRGQLHFEGGQARVTPVGGPGSHLISQSVPANCLMRVPLSSTIARDGRVMVYPF</sequence>
<evidence type="ECO:0000256" key="3">
    <source>
        <dbReference type="ARBA" id="ARBA00010763"/>
    </source>
</evidence>
<keyword evidence="7 9" id="KW-0808">Transferase</keyword>
<keyword evidence="10" id="KW-1185">Reference proteome</keyword>
<dbReference type="InterPro" id="IPR038987">
    <property type="entry name" value="MoeA-like"/>
</dbReference>
<keyword evidence="7" id="KW-0460">Magnesium</keyword>
<evidence type="ECO:0000313" key="9">
    <source>
        <dbReference type="EMBL" id="STC69383.1"/>
    </source>
</evidence>
<feature type="domain" description="MoaB/Mog" evidence="8">
    <location>
        <begin position="199"/>
        <end position="333"/>
    </location>
</feature>
<proteinExistence type="inferred from homology"/>
<comment type="function">
    <text evidence="1 7">Catalyzes the insertion of molybdate into adenylated molybdopterin with the concomitant release of AMP.</text>
</comment>
<dbReference type="Proteomes" id="UP000254467">
    <property type="component" value="Unassembled WGS sequence"/>
</dbReference>
<dbReference type="Pfam" id="PF03454">
    <property type="entry name" value="MoeA_C"/>
    <property type="match status" value="1"/>
</dbReference>
<evidence type="ECO:0000259" key="8">
    <source>
        <dbReference type="SMART" id="SM00852"/>
    </source>
</evidence>
<dbReference type="InterPro" id="IPR036688">
    <property type="entry name" value="MoeA_C_domain_IV_sf"/>
</dbReference>
<comment type="catalytic activity">
    <reaction evidence="6">
        <text>adenylyl-molybdopterin + molybdate = Mo-molybdopterin + AMP + H(+)</text>
        <dbReference type="Rhea" id="RHEA:35047"/>
        <dbReference type="ChEBI" id="CHEBI:15378"/>
        <dbReference type="ChEBI" id="CHEBI:36264"/>
        <dbReference type="ChEBI" id="CHEBI:62727"/>
        <dbReference type="ChEBI" id="CHEBI:71302"/>
        <dbReference type="ChEBI" id="CHEBI:456215"/>
        <dbReference type="EC" id="2.10.1.1"/>
    </reaction>
</comment>
<dbReference type="Gene3D" id="3.40.980.10">
    <property type="entry name" value="MoaB/Mog-like domain"/>
    <property type="match status" value="1"/>
</dbReference>
<keyword evidence="7" id="KW-0479">Metal-binding</keyword>
<dbReference type="RefSeq" id="WP_018582512.1">
    <property type="nucleotide sequence ID" value="NZ_LDYD01000006.1"/>
</dbReference>
<evidence type="ECO:0000313" key="10">
    <source>
        <dbReference type="Proteomes" id="UP000254467"/>
    </source>
</evidence>
<dbReference type="InterPro" id="IPR001453">
    <property type="entry name" value="MoaB/Mog_dom"/>
</dbReference>
<evidence type="ECO:0000256" key="6">
    <source>
        <dbReference type="ARBA" id="ARBA00047317"/>
    </source>
</evidence>
<comment type="similarity">
    <text evidence="3 7">Belongs to the MoeA family.</text>
</comment>
<dbReference type="EC" id="2.10.1.1" evidence="7"/>
<comment type="cofactor">
    <cofactor evidence="7">
        <name>Mg(2+)</name>
        <dbReference type="ChEBI" id="CHEBI:18420"/>
    </cofactor>
</comment>
<dbReference type="Pfam" id="PF00994">
    <property type="entry name" value="MoCF_biosynth"/>
    <property type="match status" value="1"/>
</dbReference>
<dbReference type="AlphaFoldDB" id="A0A376CM31"/>
<dbReference type="Gene3D" id="2.40.340.10">
    <property type="entry name" value="MoeA, C-terminal, domain IV"/>
    <property type="match status" value="1"/>
</dbReference>
<dbReference type="SUPFAM" id="SSF53218">
    <property type="entry name" value="Molybdenum cofactor biosynthesis proteins"/>
    <property type="match status" value="1"/>
</dbReference>
<organism evidence="9 10">
    <name type="scientific">Corynebacterium pilosum</name>
    <dbReference type="NCBI Taxonomy" id="35756"/>
    <lineage>
        <taxon>Bacteria</taxon>
        <taxon>Bacillati</taxon>
        <taxon>Actinomycetota</taxon>
        <taxon>Actinomycetes</taxon>
        <taxon>Mycobacteriales</taxon>
        <taxon>Corynebacteriaceae</taxon>
        <taxon>Corynebacterium</taxon>
    </lineage>
</organism>
<evidence type="ECO:0000256" key="4">
    <source>
        <dbReference type="ARBA" id="ARBA00022505"/>
    </source>
</evidence>
<dbReference type="InterPro" id="IPR005110">
    <property type="entry name" value="MoeA_linker/N"/>
</dbReference>
<dbReference type="Pfam" id="PF03453">
    <property type="entry name" value="MoeA_N"/>
    <property type="match status" value="1"/>
</dbReference>
<dbReference type="Gene3D" id="2.170.190.11">
    <property type="entry name" value="Molybdopterin biosynthesis moea protein, domain 3"/>
    <property type="match status" value="1"/>
</dbReference>
<keyword evidence="4 7" id="KW-0500">Molybdenum</keyword>
<gene>
    <name evidence="9" type="primary">moeA_1</name>
    <name evidence="9" type="ORF">NCTC11862_01169</name>
</gene>
<evidence type="ECO:0000256" key="2">
    <source>
        <dbReference type="ARBA" id="ARBA00005046"/>
    </source>
</evidence>
<dbReference type="PANTHER" id="PTHR10192">
    <property type="entry name" value="MOLYBDOPTERIN BIOSYNTHESIS PROTEIN"/>
    <property type="match status" value="1"/>
</dbReference>
<evidence type="ECO:0000256" key="5">
    <source>
        <dbReference type="ARBA" id="ARBA00023150"/>
    </source>
</evidence>
<dbReference type="GO" id="GO:0006777">
    <property type="term" value="P:Mo-molybdopterin cofactor biosynthetic process"/>
    <property type="evidence" value="ECO:0007669"/>
    <property type="project" value="UniProtKB-UniRule"/>
</dbReference>
<reference evidence="9 10" key="1">
    <citation type="submission" date="2018-06" db="EMBL/GenBank/DDBJ databases">
        <authorList>
            <consortium name="Pathogen Informatics"/>
            <person name="Doyle S."/>
        </authorList>
    </citation>
    <scope>NUCLEOTIDE SEQUENCE [LARGE SCALE GENOMIC DNA]</scope>
    <source>
        <strain evidence="9 10">NCTC11862</strain>
    </source>
</reference>
<dbReference type="SUPFAM" id="SSF63867">
    <property type="entry name" value="MoeA C-terminal domain-like"/>
    <property type="match status" value="1"/>
</dbReference>
<dbReference type="Gene3D" id="3.90.105.10">
    <property type="entry name" value="Molybdopterin biosynthesis moea protein, domain 2"/>
    <property type="match status" value="1"/>
</dbReference>
<accession>A0A376CM31</accession>
<dbReference type="STRING" id="35756.GCA_001044155_01105"/>
<dbReference type="InterPro" id="IPR005111">
    <property type="entry name" value="MoeA_C_domain_IV"/>
</dbReference>
<dbReference type="InterPro" id="IPR036425">
    <property type="entry name" value="MoaB/Mog-like_dom_sf"/>
</dbReference>
<dbReference type="CDD" id="cd00887">
    <property type="entry name" value="MoeA"/>
    <property type="match status" value="1"/>
</dbReference>
<dbReference type="UniPathway" id="UPA00344"/>
<comment type="pathway">
    <text evidence="2 7">Cofactor biosynthesis; molybdopterin biosynthesis.</text>
</comment>
<dbReference type="GO" id="GO:0061599">
    <property type="term" value="F:molybdopterin molybdotransferase activity"/>
    <property type="evidence" value="ECO:0007669"/>
    <property type="project" value="UniProtKB-UniRule"/>
</dbReference>
<dbReference type="PANTHER" id="PTHR10192:SF5">
    <property type="entry name" value="GEPHYRIN"/>
    <property type="match status" value="1"/>
</dbReference>
<name>A0A376CM31_9CORY</name>
<dbReference type="EMBL" id="UFXQ01000001">
    <property type="protein sequence ID" value="STC69383.1"/>
    <property type="molecule type" value="Genomic_DNA"/>
</dbReference>
<dbReference type="InterPro" id="IPR036135">
    <property type="entry name" value="MoeA_linker/N_sf"/>
</dbReference>
<keyword evidence="5 7" id="KW-0501">Molybdenum cofactor biosynthesis</keyword>
<dbReference type="SMART" id="SM00852">
    <property type="entry name" value="MoCF_biosynth"/>
    <property type="match status" value="1"/>
</dbReference>
<protein>
    <recommendedName>
        <fullName evidence="7">Molybdopterin molybdenumtransferase</fullName>
        <ecNumber evidence="7">2.10.1.1</ecNumber>
    </recommendedName>
</protein>
<dbReference type="SUPFAM" id="SSF63882">
    <property type="entry name" value="MoeA N-terminal region -like"/>
    <property type="match status" value="1"/>
</dbReference>
<evidence type="ECO:0000256" key="7">
    <source>
        <dbReference type="RuleBase" id="RU365090"/>
    </source>
</evidence>